<comment type="subunit">
    <text evidence="13">Associates with TFIID-IIA (DA complex) to form TFIID-IIA-IIB (DAB-complex) which is then recognized by polymerase II.</text>
</comment>
<dbReference type="InterPro" id="IPR036915">
    <property type="entry name" value="Cyclin-like_sf"/>
</dbReference>
<dbReference type="PRINTS" id="PR00685">
    <property type="entry name" value="TIFACTORIIB"/>
</dbReference>
<dbReference type="InterPro" id="IPR000812">
    <property type="entry name" value="TFIIB"/>
</dbReference>
<dbReference type="CDD" id="cd20551">
    <property type="entry name" value="CYCLIN_TFIIB_rpt1"/>
    <property type="match status" value="1"/>
</dbReference>
<evidence type="ECO:0000313" key="17">
    <source>
        <dbReference type="Proteomes" id="UP000193648"/>
    </source>
</evidence>
<comment type="caution">
    <text evidence="16">The sequence shown here is derived from an EMBL/GenBank/DDBJ whole genome shotgun (WGS) entry which is preliminary data.</text>
</comment>
<dbReference type="SMART" id="SM00385">
    <property type="entry name" value="CYCLIN"/>
    <property type="match status" value="2"/>
</dbReference>
<evidence type="ECO:0000256" key="2">
    <source>
        <dbReference type="ARBA" id="ARBA00010857"/>
    </source>
</evidence>
<dbReference type="STRING" id="64571.A0A1Y2G6F2"/>
<dbReference type="FunFam" id="1.10.472.170:FF:000001">
    <property type="entry name" value="Transcription initiation factor IIB"/>
    <property type="match status" value="1"/>
</dbReference>
<dbReference type="InterPro" id="IPR023486">
    <property type="entry name" value="TFIIB_CS"/>
</dbReference>
<evidence type="ECO:0000256" key="8">
    <source>
        <dbReference type="ARBA" id="ARBA00023015"/>
    </source>
</evidence>
<dbReference type="InterPro" id="IPR013763">
    <property type="entry name" value="Cyclin-like_dom"/>
</dbReference>
<evidence type="ECO:0000256" key="4">
    <source>
        <dbReference type="ARBA" id="ARBA00022723"/>
    </source>
</evidence>
<dbReference type="GO" id="GO:0016251">
    <property type="term" value="F:RNA polymerase II general transcription initiation factor activity"/>
    <property type="evidence" value="ECO:0007669"/>
    <property type="project" value="EnsemblFungi"/>
</dbReference>
<dbReference type="Pfam" id="PF00382">
    <property type="entry name" value="TFIIB"/>
    <property type="match status" value="2"/>
</dbReference>
<proteinExistence type="inferred from homology"/>
<evidence type="ECO:0000256" key="3">
    <source>
        <dbReference type="ARBA" id="ARBA00013932"/>
    </source>
</evidence>
<dbReference type="Proteomes" id="UP000193648">
    <property type="component" value="Unassembled WGS sequence"/>
</dbReference>
<keyword evidence="4" id="KW-0479">Metal-binding</keyword>
<comment type="similarity">
    <text evidence="2">Belongs to the TFIIB family.</text>
</comment>
<dbReference type="FunFam" id="1.10.472.10:FF:000008">
    <property type="entry name" value="Transcription initiation factor IIB"/>
    <property type="match status" value="1"/>
</dbReference>
<evidence type="ECO:0000259" key="15">
    <source>
        <dbReference type="PROSITE" id="PS51134"/>
    </source>
</evidence>
<dbReference type="Gene3D" id="1.10.472.170">
    <property type="match status" value="1"/>
</dbReference>
<evidence type="ECO:0000256" key="11">
    <source>
        <dbReference type="ARBA" id="ARBA00031706"/>
    </source>
</evidence>
<keyword evidence="9" id="KW-0804">Transcription</keyword>
<dbReference type="PANTHER" id="PTHR11618:SF13">
    <property type="entry name" value="TRANSCRIPTION INITIATION FACTOR IIB"/>
    <property type="match status" value="1"/>
</dbReference>
<dbReference type="FunFam" id="1.10.472.10:FF:000141">
    <property type="entry name" value="Transcription initiation factor IIB"/>
    <property type="match status" value="1"/>
</dbReference>
<name>A0A1Y2G6F2_9FUNG</name>
<dbReference type="FunCoup" id="A0A1Y2G6F2">
    <property type="interactions" value="612"/>
</dbReference>
<comment type="function">
    <text evidence="12">General factor that plays a major role in the activation of eukaryotic genes transcribed by RNA polymerase II.</text>
</comment>
<dbReference type="Gene3D" id="1.10.472.10">
    <property type="entry name" value="Cyclin-like"/>
    <property type="match status" value="1"/>
</dbReference>
<comment type="subcellular location">
    <subcellularLocation>
        <location evidence="1">Nucleus</location>
    </subcellularLocation>
</comment>
<evidence type="ECO:0000256" key="9">
    <source>
        <dbReference type="ARBA" id="ARBA00023163"/>
    </source>
</evidence>
<protein>
    <recommendedName>
        <fullName evidence="3">Transcription initiation factor IIB</fullName>
    </recommendedName>
    <alternativeName>
        <fullName evidence="11">General transcription factor TFIIB</fullName>
    </alternativeName>
</protein>
<sequence>MAAMTVSPPTQQRIVDLNIQLMCPDCKIMPPNISEEFSSGDLVCADCGLVLGDRIVDTRSEWRTFANDEGDDPSRVGSAANPLLNGPQLDTVISQRDGGSGAARELNRTHGRVTAVKGERNLLQAYKDISAMCEAIGLPKVIADIAKQLFKRVEDEKLLKGKPNESIIAACIFIACRQESVPRTFKEICTLTQVPKKEIGRCFKALNDAFHETKVQTMTSQDLMSRFCSNLGLPMDVQKSAIDLTKKAKEVGALAGKSPVSIAAACIYMASTLFNQNRSTRDISNVCGVSEVTIKNAYKHLYKERAKLVDEKLTEKQIESLPSP</sequence>
<dbReference type="GO" id="GO:0017025">
    <property type="term" value="F:TBP-class protein binding"/>
    <property type="evidence" value="ECO:0007669"/>
    <property type="project" value="EnsemblFungi"/>
</dbReference>
<feature type="domain" description="TFIIB-type" evidence="15">
    <location>
        <begin position="19"/>
        <end position="52"/>
    </location>
</feature>
<evidence type="ECO:0000256" key="6">
    <source>
        <dbReference type="ARBA" id="ARBA00022771"/>
    </source>
</evidence>
<keyword evidence="17" id="KW-1185">Reference proteome</keyword>
<dbReference type="EMBL" id="MCFF01000072">
    <property type="protein sequence ID" value="ORY98284.1"/>
    <property type="molecule type" value="Genomic_DNA"/>
</dbReference>
<keyword evidence="8" id="KW-0805">Transcription regulation</keyword>
<dbReference type="InterPro" id="IPR013137">
    <property type="entry name" value="Znf_TFIIB"/>
</dbReference>
<keyword evidence="5" id="KW-0677">Repeat</keyword>
<keyword evidence="7" id="KW-0862">Zinc</keyword>
<keyword evidence="6 14" id="KW-0863">Zinc-finger</keyword>
<keyword evidence="10" id="KW-0539">Nucleus</keyword>
<evidence type="ECO:0000256" key="7">
    <source>
        <dbReference type="ARBA" id="ARBA00022833"/>
    </source>
</evidence>
<dbReference type="GeneID" id="33569204"/>
<dbReference type="GO" id="GO:0001139">
    <property type="term" value="F:RNA polymerase II complex recruiting activity"/>
    <property type="evidence" value="ECO:0007669"/>
    <property type="project" value="EnsemblFungi"/>
</dbReference>
<dbReference type="GO" id="GO:0001113">
    <property type="term" value="P:transcription open complex formation at RNA polymerase II promoter"/>
    <property type="evidence" value="ECO:0007669"/>
    <property type="project" value="EnsemblFungi"/>
</dbReference>
<dbReference type="PROSITE" id="PS00782">
    <property type="entry name" value="TFIIB"/>
    <property type="match status" value="2"/>
</dbReference>
<evidence type="ECO:0000256" key="12">
    <source>
        <dbReference type="ARBA" id="ARBA00056616"/>
    </source>
</evidence>
<dbReference type="InterPro" id="IPR013150">
    <property type="entry name" value="TFIIB_cyclin"/>
</dbReference>
<evidence type="ECO:0000313" key="16">
    <source>
        <dbReference type="EMBL" id="ORY98284.1"/>
    </source>
</evidence>
<gene>
    <name evidence="16" type="ORF">BCR41DRAFT_382456</name>
</gene>
<dbReference type="PANTHER" id="PTHR11618">
    <property type="entry name" value="TRANSCRIPTION INITIATION FACTOR IIB-RELATED"/>
    <property type="match status" value="1"/>
</dbReference>
<dbReference type="InParanoid" id="A0A1Y2G6F2"/>
<dbReference type="OrthoDB" id="25790at2759"/>
<evidence type="ECO:0000256" key="14">
    <source>
        <dbReference type="PROSITE-ProRule" id="PRU00469"/>
    </source>
</evidence>
<reference evidence="16 17" key="1">
    <citation type="submission" date="2016-07" db="EMBL/GenBank/DDBJ databases">
        <title>Pervasive Adenine N6-methylation of Active Genes in Fungi.</title>
        <authorList>
            <consortium name="DOE Joint Genome Institute"/>
            <person name="Mondo S.J."/>
            <person name="Dannebaum R.O."/>
            <person name="Kuo R.C."/>
            <person name="Labutti K."/>
            <person name="Haridas S."/>
            <person name="Kuo A."/>
            <person name="Salamov A."/>
            <person name="Ahrendt S.R."/>
            <person name="Lipzen A."/>
            <person name="Sullivan W."/>
            <person name="Andreopoulos W.B."/>
            <person name="Clum A."/>
            <person name="Lindquist E."/>
            <person name="Daum C."/>
            <person name="Ramamoorthy G.K."/>
            <person name="Gryganskyi A."/>
            <person name="Culley D."/>
            <person name="Magnuson J.K."/>
            <person name="James T.Y."/>
            <person name="O'Malley M.A."/>
            <person name="Stajich J.E."/>
            <person name="Spatafora J.W."/>
            <person name="Visel A."/>
            <person name="Grigoriev I.V."/>
        </authorList>
    </citation>
    <scope>NUCLEOTIDE SEQUENCE [LARGE SCALE GENOMIC DNA]</scope>
    <source>
        <strain evidence="16 17">NRRL 3116</strain>
    </source>
</reference>
<organism evidence="16 17">
    <name type="scientific">Lobosporangium transversale</name>
    <dbReference type="NCBI Taxonomy" id="64571"/>
    <lineage>
        <taxon>Eukaryota</taxon>
        <taxon>Fungi</taxon>
        <taxon>Fungi incertae sedis</taxon>
        <taxon>Mucoromycota</taxon>
        <taxon>Mortierellomycotina</taxon>
        <taxon>Mortierellomycetes</taxon>
        <taxon>Mortierellales</taxon>
        <taxon>Mortierellaceae</taxon>
        <taxon>Lobosporangium</taxon>
    </lineage>
</organism>
<dbReference type="Pfam" id="PF08271">
    <property type="entry name" value="Zn_Ribbon_TF"/>
    <property type="match status" value="1"/>
</dbReference>
<accession>A0A1Y2G6F2</accession>
<dbReference type="GO" id="GO:0008270">
    <property type="term" value="F:zinc ion binding"/>
    <property type="evidence" value="ECO:0007669"/>
    <property type="project" value="UniProtKB-KW"/>
</dbReference>
<evidence type="ECO:0000256" key="13">
    <source>
        <dbReference type="ARBA" id="ARBA00066213"/>
    </source>
</evidence>
<evidence type="ECO:0000256" key="5">
    <source>
        <dbReference type="ARBA" id="ARBA00022737"/>
    </source>
</evidence>
<dbReference type="GO" id="GO:0097550">
    <property type="term" value="C:transcription preinitiation complex"/>
    <property type="evidence" value="ECO:0007669"/>
    <property type="project" value="EnsemblFungi"/>
</dbReference>
<dbReference type="PROSITE" id="PS51134">
    <property type="entry name" value="ZF_TFIIB"/>
    <property type="match status" value="1"/>
</dbReference>
<evidence type="ECO:0000256" key="1">
    <source>
        <dbReference type="ARBA" id="ARBA00004123"/>
    </source>
</evidence>
<dbReference type="GO" id="GO:0005634">
    <property type="term" value="C:nucleus"/>
    <property type="evidence" value="ECO:0007669"/>
    <property type="project" value="UniProtKB-SubCell"/>
</dbReference>
<dbReference type="GO" id="GO:0001174">
    <property type="term" value="P:transcriptional start site selection at RNA polymerase II promoter"/>
    <property type="evidence" value="ECO:0007669"/>
    <property type="project" value="EnsemblFungi"/>
</dbReference>
<dbReference type="RefSeq" id="XP_021875713.1">
    <property type="nucleotide sequence ID" value="XM_022027361.1"/>
</dbReference>
<dbReference type="FunFam" id="2.20.25.10:FF:000036">
    <property type="entry name" value="Transcription initiation factor IIB"/>
    <property type="match status" value="1"/>
</dbReference>
<dbReference type="AlphaFoldDB" id="A0A1Y2G6F2"/>
<dbReference type="SUPFAM" id="SSF57783">
    <property type="entry name" value="Zinc beta-ribbon"/>
    <property type="match status" value="1"/>
</dbReference>
<evidence type="ECO:0000256" key="10">
    <source>
        <dbReference type="ARBA" id="ARBA00023242"/>
    </source>
</evidence>
<dbReference type="SUPFAM" id="SSF47954">
    <property type="entry name" value="Cyclin-like"/>
    <property type="match status" value="2"/>
</dbReference>